<keyword evidence="2" id="KW-1185">Reference proteome</keyword>
<organism evidence="1 2">
    <name type="scientific">Ruminococcus callidus ATCC 27760</name>
    <dbReference type="NCBI Taxonomy" id="411473"/>
    <lineage>
        <taxon>Bacteria</taxon>
        <taxon>Bacillati</taxon>
        <taxon>Bacillota</taxon>
        <taxon>Clostridia</taxon>
        <taxon>Eubacteriales</taxon>
        <taxon>Oscillospiraceae</taxon>
        <taxon>Ruminococcus</taxon>
    </lineage>
</organism>
<protein>
    <submittedName>
        <fullName evidence="1">Uncharacterized protein</fullName>
    </submittedName>
</protein>
<evidence type="ECO:0000313" key="1">
    <source>
        <dbReference type="EMBL" id="ERJ96503.1"/>
    </source>
</evidence>
<name>U2MB38_9FIRM</name>
<gene>
    <name evidence="1" type="ORF">RUMCAL_01135</name>
</gene>
<reference evidence="1 2" key="1">
    <citation type="submission" date="2013-07" db="EMBL/GenBank/DDBJ databases">
        <authorList>
            <person name="Weinstock G."/>
            <person name="Sodergren E."/>
            <person name="Wylie T."/>
            <person name="Fulton L."/>
            <person name="Fulton R."/>
            <person name="Fronick C."/>
            <person name="O'Laughlin M."/>
            <person name="Godfrey J."/>
            <person name="Miner T."/>
            <person name="Herter B."/>
            <person name="Appelbaum E."/>
            <person name="Cordes M."/>
            <person name="Lek S."/>
            <person name="Wollam A."/>
            <person name="Pepin K.H."/>
            <person name="Palsikar V.B."/>
            <person name="Mitreva M."/>
            <person name="Wilson R.K."/>
        </authorList>
    </citation>
    <scope>NUCLEOTIDE SEQUENCE [LARGE SCALE GENOMIC DNA]</scope>
    <source>
        <strain evidence="1 2">ATCC 27760</strain>
    </source>
</reference>
<dbReference type="HOGENOM" id="CLU_3140329_0_0_9"/>
<dbReference type="EMBL" id="AWVF01000132">
    <property type="protein sequence ID" value="ERJ96503.1"/>
    <property type="molecule type" value="Genomic_DNA"/>
</dbReference>
<sequence>MSICDVPLYTQIADDAAQKIIAVLCGNIYTQIIAFSVANCQCTIVPRFP</sequence>
<dbReference type="Proteomes" id="UP000016662">
    <property type="component" value="Unassembled WGS sequence"/>
</dbReference>
<accession>U2MB38</accession>
<evidence type="ECO:0000313" key="2">
    <source>
        <dbReference type="Proteomes" id="UP000016662"/>
    </source>
</evidence>
<comment type="caution">
    <text evidence="1">The sequence shown here is derived from an EMBL/GenBank/DDBJ whole genome shotgun (WGS) entry which is preliminary data.</text>
</comment>
<proteinExistence type="predicted"/>
<dbReference type="AlphaFoldDB" id="U2MB38"/>